<dbReference type="Proteomes" id="UP000217199">
    <property type="component" value="Unassembled WGS sequence"/>
</dbReference>
<dbReference type="GO" id="GO:0031097">
    <property type="term" value="C:medial cortex"/>
    <property type="evidence" value="ECO:0007669"/>
    <property type="project" value="TreeGrafter"/>
</dbReference>
<dbReference type="GO" id="GO:0051666">
    <property type="term" value="P:actin cortical patch localization"/>
    <property type="evidence" value="ECO:0007669"/>
    <property type="project" value="InterPro"/>
</dbReference>
<dbReference type="PRINTS" id="PR00452">
    <property type="entry name" value="SH3DOMAIN"/>
</dbReference>
<dbReference type="GO" id="GO:0006897">
    <property type="term" value="P:endocytosis"/>
    <property type="evidence" value="ECO:0007669"/>
    <property type="project" value="InterPro"/>
</dbReference>
<evidence type="ECO:0000256" key="1">
    <source>
        <dbReference type="ARBA" id="ARBA00022443"/>
    </source>
</evidence>
<dbReference type="PRINTS" id="PR00499">
    <property type="entry name" value="P67PHOX"/>
</dbReference>
<comment type="caution">
    <text evidence="5">The sequence shown here is derived from an EMBL/GenBank/DDBJ whole genome shotgun (WGS) entry which is preliminary data.</text>
</comment>
<sequence length="221" mass="22977">MSESYINHIVEQIQHNVGFLVAQGHISQQDADAIHARLPDSRAIGAPVESSGVQAEAIWAYNENGQDPDDLSFRAGDVIEIVEETNEDWWTGRFNGKQGLFPSNYVKVVEIGTGVNSIASTTTVAATAAAVPGTRRVPPPMDKTKAKTPYRAFGAAHHGVDRPPPSGSGAVNSVGLQEAGGQDQKKSKYGSLGNTMAHSAAGGVGFGAGAAIGGGLVRAIF</sequence>
<dbReference type="InParanoid" id="A0A286UAP7"/>
<accession>A0A286UAP7</accession>
<dbReference type="OrthoDB" id="5983572at2759"/>
<feature type="domain" description="SH3" evidence="4">
    <location>
        <begin position="50"/>
        <end position="111"/>
    </location>
</feature>
<dbReference type="SUPFAM" id="SSF50044">
    <property type="entry name" value="SH3-domain"/>
    <property type="match status" value="1"/>
</dbReference>
<dbReference type="GO" id="GO:0043332">
    <property type="term" value="C:mating projection tip"/>
    <property type="evidence" value="ECO:0007669"/>
    <property type="project" value="TreeGrafter"/>
</dbReference>
<dbReference type="Gene3D" id="2.30.30.40">
    <property type="entry name" value="SH3 Domains"/>
    <property type="match status" value="1"/>
</dbReference>
<gene>
    <name evidence="5" type="ORF">PNOK_0821400</name>
</gene>
<evidence type="ECO:0000256" key="2">
    <source>
        <dbReference type="PROSITE-ProRule" id="PRU00192"/>
    </source>
</evidence>
<dbReference type="GO" id="GO:1990528">
    <property type="term" value="C:Rvs161p-Rvs167p complex"/>
    <property type="evidence" value="ECO:0007669"/>
    <property type="project" value="TreeGrafter"/>
</dbReference>
<keyword evidence="6" id="KW-1185">Reference proteome</keyword>
<dbReference type="GO" id="GO:0008289">
    <property type="term" value="F:lipid binding"/>
    <property type="evidence" value="ECO:0007669"/>
    <property type="project" value="TreeGrafter"/>
</dbReference>
<evidence type="ECO:0000259" key="4">
    <source>
        <dbReference type="PROSITE" id="PS50002"/>
    </source>
</evidence>
<dbReference type="Pfam" id="PF00018">
    <property type="entry name" value="SH3_1"/>
    <property type="match status" value="1"/>
</dbReference>
<dbReference type="SMART" id="SM00326">
    <property type="entry name" value="SH3"/>
    <property type="match status" value="1"/>
</dbReference>
<proteinExistence type="predicted"/>
<dbReference type="EMBL" id="NBII01000008">
    <property type="protein sequence ID" value="PAV16594.1"/>
    <property type="molecule type" value="Genomic_DNA"/>
</dbReference>
<dbReference type="GO" id="GO:0097320">
    <property type="term" value="P:plasma membrane tubulation"/>
    <property type="evidence" value="ECO:0007669"/>
    <property type="project" value="TreeGrafter"/>
</dbReference>
<dbReference type="PANTHER" id="PTHR47174:SF1">
    <property type="entry name" value="REDUCED VIABILITY UPON STARVATION PROTEIN 167"/>
    <property type="match status" value="1"/>
</dbReference>
<evidence type="ECO:0000313" key="5">
    <source>
        <dbReference type="EMBL" id="PAV16594.1"/>
    </source>
</evidence>
<dbReference type="InterPro" id="IPR046982">
    <property type="entry name" value="BIN3/RVS161-like"/>
</dbReference>
<protein>
    <submittedName>
        <fullName evidence="5">SH3-domain-containing</fullName>
    </submittedName>
</protein>
<keyword evidence="1 2" id="KW-0728">SH3 domain</keyword>
<dbReference type="AlphaFoldDB" id="A0A286UAP7"/>
<dbReference type="PANTHER" id="PTHR47174">
    <property type="entry name" value="BRIDGING INTEGRATOR 3"/>
    <property type="match status" value="1"/>
</dbReference>
<dbReference type="GO" id="GO:0030479">
    <property type="term" value="C:actin cortical patch"/>
    <property type="evidence" value="ECO:0007669"/>
    <property type="project" value="TreeGrafter"/>
</dbReference>
<dbReference type="STRING" id="2282107.A0A286UAP7"/>
<feature type="region of interest" description="Disordered" evidence="3">
    <location>
        <begin position="155"/>
        <end position="191"/>
    </location>
</feature>
<organism evidence="5 6">
    <name type="scientific">Pyrrhoderma noxium</name>
    <dbReference type="NCBI Taxonomy" id="2282107"/>
    <lineage>
        <taxon>Eukaryota</taxon>
        <taxon>Fungi</taxon>
        <taxon>Dikarya</taxon>
        <taxon>Basidiomycota</taxon>
        <taxon>Agaricomycotina</taxon>
        <taxon>Agaricomycetes</taxon>
        <taxon>Hymenochaetales</taxon>
        <taxon>Hymenochaetaceae</taxon>
        <taxon>Pyrrhoderma</taxon>
    </lineage>
</organism>
<dbReference type="InterPro" id="IPR036028">
    <property type="entry name" value="SH3-like_dom_sf"/>
</dbReference>
<dbReference type="FunFam" id="2.30.30.40:FF:000072">
    <property type="entry name" value="Unconventional Myosin IB"/>
    <property type="match status" value="1"/>
</dbReference>
<dbReference type="InterPro" id="IPR001452">
    <property type="entry name" value="SH3_domain"/>
</dbReference>
<reference evidence="5 6" key="1">
    <citation type="journal article" date="2017" name="Mol. Ecol.">
        <title>Comparative and population genomic landscape of Phellinus noxius: A hypervariable fungus causing root rot in trees.</title>
        <authorList>
            <person name="Chung C.L."/>
            <person name="Lee T.J."/>
            <person name="Akiba M."/>
            <person name="Lee H.H."/>
            <person name="Kuo T.H."/>
            <person name="Liu D."/>
            <person name="Ke H.M."/>
            <person name="Yokoi T."/>
            <person name="Roa M.B."/>
            <person name="Lu M.J."/>
            <person name="Chang Y.Y."/>
            <person name="Ann P.J."/>
            <person name="Tsai J.N."/>
            <person name="Chen C.Y."/>
            <person name="Tzean S.S."/>
            <person name="Ota Y."/>
            <person name="Hattori T."/>
            <person name="Sahashi N."/>
            <person name="Liou R.F."/>
            <person name="Kikuchi T."/>
            <person name="Tsai I.J."/>
        </authorList>
    </citation>
    <scope>NUCLEOTIDE SEQUENCE [LARGE SCALE GENOMIC DNA]</scope>
    <source>
        <strain evidence="5 6">FFPRI411160</strain>
    </source>
</reference>
<evidence type="ECO:0000256" key="3">
    <source>
        <dbReference type="SAM" id="MobiDB-lite"/>
    </source>
</evidence>
<evidence type="ECO:0000313" key="6">
    <source>
        <dbReference type="Proteomes" id="UP000217199"/>
    </source>
</evidence>
<name>A0A286UAP7_9AGAM</name>
<dbReference type="PROSITE" id="PS50002">
    <property type="entry name" value="SH3"/>
    <property type="match status" value="1"/>
</dbReference>